<comment type="caution">
    <text evidence="1">The sequence shown here is derived from an EMBL/GenBank/DDBJ whole genome shotgun (WGS) entry which is preliminary data.</text>
</comment>
<protein>
    <submittedName>
        <fullName evidence="1">Transcriptional regulator with XRE-family HTH domain</fullName>
    </submittedName>
</protein>
<evidence type="ECO:0000313" key="2">
    <source>
        <dbReference type="Proteomes" id="UP001228905"/>
    </source>
</evidence>
<evidence type="ECO:0000313" key="1">
    <source>
        <dbReference type="EMBL" id="MDQ0464704.1"/>
    </source>
</evidence>
<organism evidence="1 2">
    <name type="scientific">Caulobacter ginsengisoli</name>
    <dbReference type="NCBI Taxonomy" id="400775"/>
    <lineage>
        <taxon>Bacteria</taxon>
        <taxon>Pseudomonadati</taxon>
        <taxon>Pseudomonadota</taxon>
        <taxon>Alphaproteobacteria</taxon>
        <taxon>Caulobacterales</taxon>
        <taxon>Caulobacteraceae</taxon>
        <taxon>Caulobacter</taxon>
    </lineage>
</organism>
<sequence>MTTDRFETESFYAALNAERLSRQMTWKDVAEEAGVAASTLSRMGQGARPDVNGLAALLDWSKLKAEMFIRGGNGNEGDAEPIAKITALLRADPKLTPDNAKLIEDIVVSTYFRLRGN</sequence>
<gene>
    <name evidence="1" type="ORF">QO010_002488</name>
</gene>
<dbReference type="SUPFAM" id="SSF47413">
    <property type="entry name" value="lambda repressor-like DNA-binding domains"/>
    <property type="match status" value="1"/>
</dbReference>
<dbReference type="EMBL" id="JAUSVS010000004">
    <property type="protein sequence ID" value="MDQ0464704.1"/>
    <property type="molecule type" value="Genomic_DNA"/>
</dbReference>
<dbReference type="Gene3D" id="1.10.260.40">
    <property type="entry name" value="lambda repressor-like DNA-binding domains"/>
    <property type="match status" value="1"/>
</dbReference>
<accession>A0ABU0IRU4</accession>
<proteinExistence type="predicted"/>
<dbReference type="Proteomes" id="UP001228905">
    <property type="component" value="Unassembled WGS sequence"/>
</dbReference>
<dbReference type="InterPro" id="IPR010982">
    <property type="entry name" value="Lambda_DNA-bd_dom_sf"/>
</dbReference>
<reference evidence="1 2" key="1">
    <citation type="submission" date="2023-07" db="EMBL/GenBank/DDBJ databases">
        <title>Genomic Encyclopedia of Type Strains, Phase IV (KMG-IV): sequencing the most valuable type-strain genomes for metagenomic binning, comparative biology and taxonomic classification.</title>
        <authorList>
            <person name="Goeker M."/>
        </authorList>
    </citation>
    <scope>NUCLEOTIDE SEQUENCE [LARGE SCALE GENOMIC DNA]</scope>
    <source>
        <strain evidence="1 2">DSM 18695</strain>
    </source>
</reference>
<dbReference type="RefSeq" id="WP_307349552.1">
    <property type="nucleotide sequence ID" value="NZ_JAUSVS010000004.1"/>
</dbReference>
<keyword evidence="2" id="KW-1185">Reference proteome</keyword>
<name>A0ABU0IRU4_9CAUL</name>